<keyword evidence="2" id="KW-1185">Reference proteome</keyword>
<gene>
    <name evidence="1" type="ORF">R16034_00858</name>
</gene>
<reference evidence="1 2" key="1">
    <citation type="submission" date="2023-07" db="EMBL/GenBank/DDBJ databases">
        <authorList>
            <person name="Peeters C."/>
        </authorList>
    </citation>
    <scope>NUCLEOTIDE SEQUENCE [LARGE SCALE GENOMIC DNA]</scope>
    <source>
        <strain evidence="1 2">R-16034</strain>
    </source>
</reference>
<organism evidence="1 2">
    <name type="scientific">Ralstonia edaphi</name>
    <dbReference type="NCBI Taxonomy" id="3058599"/>
    <lineage>
        <taxon>Bacteria</taxon>
        <taxon>Pseudomonadati</taxon>
        <taxon>Pseudomonadota</taxon>
        <taxon>Betaproteobacteria</taxon>
        <taxon>Burkholderiales</taxon>
        <taxon>Burkholderiaceae</taxon>
        <taxon>Ralstonia</taxon>
    </lineage>
</organism>
<dbReference type="RefSeq" id="WP_316898791.1">
    <property type="nucleotide sequence ID" value="NZ_CATWHI010000001.1"/>
</dbReference>
<comment type="caution">
    <text evidence="1">The sequence shown here is derived from an EMBL/GenBank/DDBJ whole genome shotgun (WGS) entry which is preliminary data.</text>
</comment>
<proteinExistence type="predicted"/>
<evidence type="ECO:0000313" key="2">
    <source>
        <dbReference type="Proteomes" id="UP001189225"/>
    </source>
</evidence>
<evidence type="ECO:0000313" key="1">
    <source>
        <dbReference type="EMBL" id="CAJ0737816.1"/>
    </source>
</evidence>
<dbReference type="Proteomes" id="UP001189225">
    <property type="component" value="Unassembled WGS sequence"/>
</dbReference>
<protein>
    <submittedName>
        <fullName evidence="1">Uncharacterized protein</fullName>
    </submittedName>
</protein>
<accession>A0AB72X494</accession>
<name>A0AB72X494_9RALS</name>
<dbReference type="EMBL" id="CATWHI010000001">
    <property type="protein sequence ID" value="CAJ0737816.1"/>
    <property type="molecule type" value="Genomic_DNA"/>
</dbReference>
<sequence length="453" mass="49722">MLSEETIHDLMSKTMNCDYKQGIAFARAIEGVLQKKGDAAIPFSEWRLNVKAAAERLMGWRLPDDFNPDCFVTFDRERAMKNGSWPTGTNLLSTVQAEEMLKFVFGEQPCSLRAQADAQPFQARVQPWMMACFGAEISADKQERNHRFLEEALELVQACGATASEAHQLVDYVYGRPVGEKHQEIGGVMVTLAALCLAQGEDMHAAGETELARIWTKVDQIRAKQAAKPKHSPLPQHVPAPEAAQALSDEEIRKLAVNYCLFESEGRHYNILRYEIEEDFFNFCRALLTRASAATVAEAACKTCNGSGFIDDGEITGSGGVEYENGPVKCITDCPNCGGKKQAEPMGDEREAAESAYNSPEFNYERGPIGSHDWRFYSAGWRARATRAAQSGQRAGVAEDARDAARYRFIRATTKAVRNDDGSGRTEVTPEEFDAITDAAIAAAPTPAAQGGV</sequence>
<dbReference type="AlphaFoldDB" id="A0AB72X494"/>